<accession>A0AC58UCD1</accession>
<dbReference type="RefSeq" id="XP_075107121.1">
    <property type="nucleotide sequence ID" value="XM_075251020.1"/>
</dbReference>
<name>A0AC58UCD1_TOBAC</name>
<organism evidence="1 2">
    <name type="scientific">Nicotiana tabacum</name>
    <name type="common">Common tobacco</name>
    <dbReference type="NCBI Taxonomy" id="4097"/>
    <lineage>
        <taxon>Eukaryota</taxon>
        <taxon>Viridiplantae</taxon>
        <taxon>Streptophyta</taxon>
        <taxon>Embryophyta</taxon>
        <taxon>Tracheophyta</taxon>
        <taxon>Spermatophyta</taxon>
        <taxon>Magnoliopsida</taxon>
        <taxon>eudicotyledons</taxon>
        <taxon>Gunneridae</taxon>
        <taxon>Pentapetalae</taxon>
        <taxon>asterids</taxon>
        <taxon>lamiids</taxon>
        <taxon>Solanales</taxon>
        <taxon>Solanaceae</taxon>
        <taxon>Nicotianoideae</taxon>
        <taxon>Nicotianeae</taxon>
        <taxon>Nicotiana</taxon>
    </lineage>
</organism>
<evidence type="ECO:0000313" key="2">
    <source>
        <dbReference type="RefSeq" id="XP_075107121.1"/>
    </source>
</evidence>
<gene>
    <name evidence="2" type="primary">LOC142180095</name>
</gene>
<evidence type="ECO:0000313" key="1">
    <source>
        <dbReference type="Proteomes" id="UP000790787"/>
    </source>
</evidence>
<sequence>MVDNQQLHIAFRNLERQFGEQENNQNTRPAGALSCNIEKNPQVNAVMLRNGRELVEVPKKKKSLSGLEDERPRVEIPFQRGGEAQEMVAKDPIGFQHEFGDIYSCWMGYDMELPKRIAKLEPLHERIQGDDFSGCHLLVRVFFFLQGQNSRMNFLQEEGLDSRPSRYQEMQLSKPEKEEKLLRVLREHKRAIGWTMSDIKDISPAFCMHKILMEEGHKPSMEHQCRLNPIMKEVVRKDVIKWLDVGVVFPISDNKWVNPAQCVPKNGGMTVVVNEQNELIPTRVVTGWKICIVYMKLNNATRKDHFPLPFIDQMLDRYNETNLLLNREKCYFMVREGIVLGHKVSKDGLEVNKAKVEAIGKFLEMDVPFKLDDACLKAFEELKKKLVSAPIIVAPNWNGPFELMCDTSDGAIRTVLGQRTIKVFHSIYYERMTVTPAQINYTVIEKELLTIRDRKGTESQGADHLSRLETRNHVDEGDIIKETFLDEQLLGVTSGEMTQYADFMNYLASGEMSPDLEPHAKRKFLQDVRPYMWDEPFLFKSCSDQLMRRCVPESKINDISHDYNASLCGGHHSSDKMATKVLQSGFYCPRFFKDNHELVRK</sequence>
<protein>
    <submittedName>
        <fullName evidence="2">Uncharacterized protein LOC142180095</fullName>
    </submittedName>
</protein>
<keyword evidence="1" id="KW-1185">Reference proteome</keyword>
<dbReference type="Proteomes" id="UP000790787">
    <property type="component" value="Chromosome 4"/>
</dbReference>
<proteinExistence type="predicted"/>
<reference evidence="2" key="2">
    <citation type="submission" date="2025-08" db="UniProtKB">
        <authorList>
            <consortium name="RefSeq"/>
        </authorList>
    </citation>
    <scope>IDENTIFICATION</scope>
    <source>
        <tissue evidence="2">Leaf</tissue>
    </source>
</reference>
<reference evidence="1" key="1">
    <citation type="journal article" date="2014" name="Nat. Commun.">
        <title>The tobacco genome sequence and its comparison with those of tomato and potato.</title>
        <authorList>
            <person name="Sierro N."/>
            <person name="Battey J.N."/>
            <person name="Ouadi S."/>
            <person name="Bakaher N."/>
            <person name="Bovet L."/>
            <person name="Willig A."/>
            <person name="Goepfert S."/>
            <person name="Peitsch M.C."/>
            <person name="Ivanov N.V."/>
        </authorList>
    </citation>
    <scope>NUCLEOTIDE SEQUENCE [LARGE SCALE GENOMIC DNA]</scope>
</reference>